<feature type="chain" id="PRO_5047357776" description="26 kDa periplasmic immunogenic protein" evidence="1">
    <location>
        <begin position="27"/>
        <end position="243"/>
    </location>
</feature>
<dbReference type="Pfam" id="PF04402">
    <property type="entry name" value="SIMPL"/>
    <property type="match status" value="1"/>
</dbReference>
<dbReference type="PANTHER" id="PTHR34387">
    <property type="entry name" value="SLR1258 PROTEIN"/>
    <property type="match status" value="1"/>
</dbReference>
<dbReference type="EMBL" id="AP024480">
    <property type="protein sequence ID" value="BCS80947.1"/>
    <property type="molecule type" value="Genomic_DNA"/>
</dbReference>
<evidence type="ECO:0000313" key="2">
    <source>
        <dbReference type="EMBL" id="BCS80947.1"/>
    </source>
</evidence>
<dbReference type="Gene3D" id="3.30.110.170">
    <property type="entry name" value="Protein of unknown function (DUF541), domain 1"/>
    <property type="match status" value="1"/>
</dbReference>
<reference evidence="2 3" key="1">
    <citation type="submission" date="2021-02" db="EMBL/GenBank/DDBJ databases">
        <title>Nitrogen-fixing ability and nitrogen fixation related genes of thermophilic fermentative bacteria in the genus Caldicellulosiruptor.</title>
        <authorList>
            <person name="Chen Y."/>
            <person name="Nishihara A."/>
            <person name="Haruta S."/>
        </authorList>
    </citation>
    <scope>NUCLEOTIDE SEQUENCE [LARGE SCALE GENOMIC DNA]</scope>
    <source>
        <strain evidence="2 3">YA01</strain>
    </source>
</reference>
<dbReference type="InterPro" id="IPR052022">
    <property type="entry name" value="26kDa_periplasmic_antigen"/>
</dbReference>
<dbReference type="PANTHER" id="PTHR34387:SF2">
    <property type="entry name" value="SLR1258 PROTEIN"/>
    <property type="match status" value="1"/>
</dbReference>
<keyword evidence="3" id="KW-1185">Reference proteome</keyword>
<accession>A0ABN6E6J5</accession>
<evidence type="ECO:0000313" key="3">
    <source>
        <dbReference type="Proteomes" id="UP000663623"/>
    </source>
</evidence>
<evidence type="ECO:0000256" key="1">
    <source>
        <dbReference type="SAM" id="SignalP"/>
    </source>
</evidence>
<protein>
    <recommendedName>
        <fullName evidence="4">26 kDa periplasmic immunogenic protein</fullName>
    </recommendedName>
</protein>
<feature type="signal peptide" evidence="1">
    <location>
        <begin position="1"/>
        <end position="26"/>
    </location>
</feature>
<sequence length="243" mass="26024">MKMKNKKVGSVSLAILLLLATFLVFFAPKVDASSGTDQSKTEITVKGQASVYVEPDVAILTFGVLSENISADAAYSQTAAKISKTIDAIKKLGIDPKDIKTLRVNVYPKYSYNKDDGTSKIVGFYASTDLTVTVRNLSIVGKTIDTAFKNGVNTFSSLTFDISNSSSYYNQALSKALENAKQKAATIAKGLGISLSKPKSVTENSYVNTPPIVYYKAEALASSASTQIQPGTIEIKAEVTLVY</sequence>
<evidence type="ECO:0008006" key="4">
    <source>
        <dbReference type="Google" id="ProtNLM"/>
    </source>
</evidence>
<organism evidence="2 3">
    <name type="scientific">Caldicellulosiruptor diazotrophicus</name>
    <dbReference type="NCBI Taxonomy" id="2806205"/>
    <lineage>
        <taxon>Bacteria</taxon>
        <taxon>Bacillati</taxon>
        <taxon>Bacillota</taxon>
        <taxon>Bacillota incertae sedis</taxon>
        <taxon>Caldicellulosiruptorales</taxon>
        <taxon>Caldicellulosiruptoraceae</taxon>
        <taxon>Caldicellulosiruptor</taxon>
    </lineage>
</organism>
<dbReference type="Gene3D" id="3.30.70.2970">
    <property type="entry name" value="Protein of unknown function (DUF541), domain 2"/>
    <property type="match status" value="1"/>
</dbReference>
<dbReference type="InterPro" id="IPR007497">
    <property type="entry name" value="SIMPL/DUF541"/>
</dbReference>
<dbReference type="Proteomes" id="UP000663623">
    <property type="component" value="Chromosome"/>
</dbReference>
<keyword evidence="1" id="KW-0732">Signal</keyword>
<name>A0ABN6E6J5_9FIRM</name>
<gene>
    <name evidence="2" type="ORF">CaldiYA01_09070</name>
</gene>
<proteinExistence type="predicted"/>